<protein>
    <submittedName>
        <fullName evidence="1">Uncharacterized protein</fullName>
    </submittedName>
</protein>
<dbReference type="EMBL" id="FZQP02006825">
    <property type="protein sequence ID" value="VVD04033.1"/>
    <property type="molecule type" value="Genomic_DNA"/>
</dbReference>
<name>A0A5E4R238_9NEOP</name>
<evidence type="ECO:0000313" key="1">
    <source>
        <dbReference type="EMBL" id="VVD04033.1"/>
    </source>
</evidence>
<reference evidence="1 2" key="1">
    <citation type="submission" date="2017-07" db="EMBL/GenBank/DDBJ databases">
        <authorList>
            <person name="Talla V."/>
            <person name="Backstrom N."/>
        </authorList>
    </citation>
    <scope>NUCLEOTIDE SEQUENCE [LARGE SCALE GENOMIC DNA]</scope>
</reference>
<organism evidence="1 2">
    <name type="scientific">Leptidea sinapis</name>
    <dbReference type="NCBI Taxonomy" id="189913"/>
    <lineage>
        <taxon>Eukaryota</taxon>
        <taxon>Metazoa</taxon>
        <taxon>Ecdysozoa</taxon>
        <taxon>Arthropoda</taxon>
        <taxon>Hexapoda</taxon>
        <taxon>Insecta</taxon>
        <taxon>Pterygota</taxon>
        <taxon>Neoptera</taxon>
        <taxon>Endopterygota</taxon>
        <taxon>Lepidoptera</taxon>
        <taxon>Glossata</taxon>
        <taxon>Ditrysia</taxon>
        <taxon>Papilionoidea</taxon>
        <taxon>Pieridae</taxon>
        <taxon>Dismorphiinae</taxon>
        <taxon>Leptidea</taxon>
    </lineage>
</organism>
<gene>
    <name evidence="1" type="ORF">LSINAPIS_LOCUS13893</name>
</gene>
<keyword evidence="2" id="KW-1185">Reference proteome</keyword>
<dbReference type="AlphaFoldDB" id="A0A5E4R238"/>
<accession>A0A5E4R238</accession>
<dbReference type="Proteomes" id="UP000324832">
    <property type="component" value="Unassembled WGS sequence"/>
</dbReference>
<evidence type="ECO:0000313" key="2">
    <source>
        <dbReference type="Proteomes" id="UP000324832"/>
    </source>
</evidence>
<sequence>MPSICTTTTFATYINIFLALNNNKWLNILCNDTQCVLKYEKELSHHKLQEAGILTLPHRCKLHTGYYTLSAFHSTEENIISPTIIPDTRTEDCFEEMKNLKTPTLLPISIGRAKEKSTENIIIIGDFNAKIEKLYKHESTDKEKLTIQQLYDILEKSLTESIIESQVSKPKETFTLSDNIKSLISRRHTLQQKSDRTIEEKIELKELYRIIPRIIQDDYDNYKLKRYEKCIEQTSGIKRIHKKLHNNKSWIPKFKTLQATTEDRKDLDEDAVTVATTAFLPLFAGTESLYGDSVAYDDCGFLEVLFSTDAFCVRLMPIIPTTTDWKMIENGFREQWNSMVVWSNRRQTCRH</sequence>
<proteinExistence type="predicted"/>